<dbReference type="Proteomes" id="UP000245320">
    <property type="component" value="Chromosome 20"/>
</dbReference>
<sequence>MRAHRRAGSRQEIPWCRRVGAAAGLVQGAASSARAEHAHGCGRVARAASRASAGTRPRRAAAGPDWAARRGPRPDGADAGPAPHTHWPAGLRARPLPINRRPGPARQAQASPSIGPGYGSSHRLSNPPTTGKPVRPRPPGPGGSLPLPVRTQAPPTPGPRLTRAGSCAQKPWEPLARPAAAPGSGKAGAAGVKVHPPGGARVRSRFDYFLAGLTWATQVTPELVFASAPPVAAGGKGPGLPRTLRRCLLTIQSGRASPPFGSHVEPWRISGATDQSGSGTRSLGWTPWQTSQGQSLASRGRECVTCQEPHMREADSTTFL</sequence>
<evidence type="ECO:0000313" key="2">
    <source>
        <dbReference type="Proteomes" id="UP000245320"/>
    </source>
</evidence>
<feature type="region of interest" description="Disordered" evidence="1">
    <location>
        <begin position="34"/>
        <end position="166"/>
    </location>
</feature>
<feature type="compositionally biased region" description="Low complexity" evidence="1">
    <location>
        <begin position="176"/>
        <end position="191"/>
    </location>
</feature>
<accession>A0A6J3QPZ4</accession>
<evidence type="ECO:0000313" key="3">
    <source>
        <dbReference type="RefSeq" id="XP_033704530.1"/>
    </source>
</evidence>
<dbReference type="RefSeq" id="XP_033704530.1">
    <property type="nucleotide sequence ID" value="XM_033848639.1"/>
</dbReference>
<feature type="region of interest" description="Disordered" evidence="1">
    <location>
        <begin position="270"/>
        <end position="297"/>
    </location>
</feature>
<feature type="region of interest" description="Disordered" evidence="1">
    <location>
        <begin position="175"/>
        <end position="194"/>
    </location>
</feature>
<proteinExistence type="predicted"/>
<name>A0A6J3QPZ4_TURTR</name>
<feature type="compositionally biased region" description="Low complexity" evidence="1">
    <location>
        <begin position="45"/>
        <end position="64"/>
    </location>
</feature>
<feature type="compositionally biased region" description="Polar residues" evidence="1">
    <location>
        <begin position="272"/>
        <end position="297"/>
    </location>
</feature>
<evidence type="ECO:0000256" key="1">
    <source>
        <dbReference type="SAM" id="MobiDB-lite"/>
    </source>
</evidence>
<protein>
    <submittedName>
        <fullName evidence="3">Translation initiation factor IF-2-like</fullName>
    </submittedName>
</protein>
<reference evidence="3" key="1">
    <citation type="submission" date="2025-08" db="UniProtKB">
        <authorList>
            <consortium name="RefSeq"/>
        </authorList>
    </citation>
    <scope>IDENTIFICATION</scope>
    <source>
        <tissue evidence="3">Spleen</tissue>
    </source>
</reference>
<keyword evidence="2" id="KW-1185">Reference proteome</keyword>
<dbReference type="AlphaFoldDB" id="A0A6J3QPZ4"/>
<dbReference type="InParanoid" id="A0A6J3QPZ4"/>
<organism evidence="2 3">
    <name type="scientific">Tursiops truncatus</name>
    <name type="common">Atlantic bottle-nosed dolphin</name>
    <name type="synonym">Delphinus truncatus</name>
    <dbReference type="NCBI Taxonomy" id="9739"/>
    <lineage>
        <taxon>Eukaryota</taxon>
        <taxon>Metazoa</taxon>
        <taxon>Chordata</taxon>
        <taxon>Craniata</taxon>
        <taxon>Vertebrata</taxon>
        <taxon>Euteleostomi</taxon>
        <taxon>Mammalia</taxon>
        <taxon>Eutheria</taxon>
        <taxon>Laurasiatheria</taxon>
        <taxon>Artiodactyla</taxon>
        <taxon>Whippomorpha</taxon>
        <taxon>Cetacea</taxon>
        <taxon>Odontoceti</taxon>
        <taxon>Delphinidae</taxon>
        <taxon>Tursiops</taxon>
    </lineage>
</organism>
<gene>
    <name evidence="3" type="primary">LOC117309807</name>
</gene>